<dbReference type="SUPFAM" id="SSF140924">
    <property type="entry name" value="Duffy binding domain-like"/>
    <property type="match status" value="4"/>
</dbReference>
<name>A0A191VZB0_PLAFA</name>
<dbReference type="Pfam" id="PF05424">
    <property type="entry name" value="Duffy_binding"/>
    <property type="match status" value="2"/>
</dbReference>
<feature type="compositionally biased region" description="Low complexity" evidence="1">
    <location>
        <begin position="572"/>
        <end position="589"/>
    </location>
</feature>
<organism evidence="7">
    <name type="scientific">Plasmodium falciparum</name>
    <name type="common">malaria parasite P. falciparum</name>
    <dbReference type="NCBI Taxonomy" id="5833"/>
    <lineage>
        <taxon>Eukaryota</taxon>
        <taxon>Sar</taxon>
        <taxon>Alveolata</taxon>
        <taxon>Apicomplexa</taxon>
        <taxon>Aconoidasida</taxon>
        <taxon>Haemosporida</taxon>
        <taxon>Plasmodiidae</taxon>
        <taxon>Plasmodium</taxon>
        <taxon>Plasmodium (Laverania)</taxon>
    </lineage>
</organism>
<dbReference type="Gene3D" id="1.20.58.1930">
    <property type="match status" value="2"/>
</dbReference>
<feature type="domain" description="Duffy-binding-like" evidence="3">
    <location>
        <begin position="397"/>
        <end position="537"/>
    </location>
</feature>
<dbReference type="InterPro" id="IPR004258">
    <property type="entry name" value="DBL"/>
</dbReference>
<feature type="compositionally biased region" description="Acidic residues" evidence="1">
    <location>
        <begin position="590"/>
        <end position="616"/>
    </location>
</feature>
<evidence type="ECO:0000256" key="1">
    <source>
        <dbReference type="SAM" id="MobiDB-lite"/>
    </source>
</evidence>
<dbReference type="Pfam" id="PF03011">
    <property type="entry name" value="PFEMP"/>
    <property type="match status" value="2"/>
</dbReference>
<keyword evidence="2" id="KW-1133">Transmembrane helix</keyword>
<feature type="region of interest" description="Disordered" evidence="1">
    <location>
        <begin position="713"/>
        <end position="770"/>
    </location>
</feature>
<dbReference type="InterPro" id="IPR008602">
    <property type="entry name" value="Duffy-antigen-binding"/>
</dbReference>
<feature type="transmembrane region" description="Helical" evidence="2">
    <location>
        <begin position="1528"/>
        <end position="1549"/>
    </location>
</feature>
<dbReference type="FunFam" id="1.20.58.830:FF:000005">
    <property type="entry name" value="Erythrocyte membrane protein 1, PfEMP1"/>
    <property type="match status" value="1"/>
</dbReference>
<feature type="region of interest" description="Disordered" evidence="1">
    <location>
        <begin position="885"/>
        <end position="906"/>
    </location>
</feature>
<feature type="domain" description="Duffy-binding-like" evidence="3">
    <location>
        <begin position="1273"/>
        <end position="1421"/>
    </location>
</feature>
<gene>
    <name evidence="7" type="primary">var</name>
</gene>
<evidence type="ECO:0000256" key="2">
    <source>
        <dbReference type="SAM" id="Phobius"/>
    </source>
</evidence>
<dbReference type="Pfam" id="PF22672">
    <property type="entry name" value="DBL_C"/>
    <property type="match status" value="2"/>
</dbReference>
<dbReference type="VEuPathDB" id="PlasmoDB:PfTG01_040033300"/>
<accession>A0A191VZB0</accession>
<evidence type="ECO:0000259" key="6">
    <source>
        <dbReference type="Pfam" id="PF22672"/>
    </source>
</evidence>
<dbReference type="InterPro" id="IPR041480">
    <property type="entry name" value="CIDR1_gamma"/>
</dbReference>
<feature type="region of interest" description="Disordered" evidence="1">
    <location>
        <begin position="539"/>
        <end position="642"/>
    </location>
</feature>
<feature type="domain" description="Duffy-antigen binding" evidence="4">
    <location>
        <begin position="1"/>
        <end position="121"/>
    </location>
</feature>
<dbReference type="GO" id="GO:0016020">
    <property type="term" value="C:membrane"/>
    <property type="evidence" value="ECO:0007669"/>
    <property type="project" value="InterPro"/>
</dbReference>
<feature type="compositionally biased region" description="Acidic residues" evidence="1">
    <location>
        <begin position="1433"/>
        <end position="1442"/>
    </location>
</feature>
<evidence type="ECO:0000259" key="3">
    <source>
        <dbReference type="Pfam" id="PF03011"/>
    </source>
</evidence>
<dbReference type="EMBL" id="KX154934">
    <property type="protein sequence ID" value="ANJ21054.1"/>
    <property type="molecule type" value="Genomic_DNA"/>
</dbReference>
<feature type="compositionally biased region" description="Basic and acidic residues" evidence="1">
    <location>
        <begin position="617"/>
        <end position="641"/>
    </location>
</feature>
<feature type="compositionally biased region" description="Low complexity" evidence="1">
    <location>
        <begin position="1468"/>
        <end position="1479"/>
    </location>
</feature>
<dbReference type="Pfam" id="PF18562">
    <property type="entry name" value="CIDR1_gamma"/>
    <property type="match status" value="1"/>
</dbReference>
<dbReference type="Gene3D" id="1.20.58.830">
    <property type="match status" value="2"/>
</dbReference>
<dbReference type="FunFam" id="1.20.58.1930:FF:000001">
    <property type="entry name" value="Erythrocyte membrane protein 1, PfEMP1"/>
    <property type="match status" value="1"/>
</dbReference>
<feature type="compositionally biased region" description="Acidic residues" evidence="1">
    <location>
        <begin position="1455"/>
        <end position="1465"/>
    </location>
</feature>
<evidence type="ECO:0000259" key="4">
    <source>
        <dbReference type="Pfam" id="PF05424"/>
    </source>
</evidence>
<dbReference type="VEuPathDB" id="PlasmoDB:PfML01_110005600"/>
<dbReference type="VEuPathDB" id="PlasmoDB:PfGN01_010005100"/>
<feature type="compositionally biased region" description="Polar residues" evidence="1">
    <location>
        <begin position="979"/>
        <end position="995"/>
    </location>
</feature>
<feature type="domain" description="Duffy-binding-like" evidence="6">
    <location>
        <begin position="125"/>
        <end position="288"/>
    </location>
</feature>
<dbReference type="InterPro" id="IPR054595">
    <property type="entry name" value="DBL_C"/>
</dbReference>
<proteinExistence type="predicted"/>
<feature type="domain" description="Duffy-antigen binding" evidence="4">
    <location>
        <begin position="692"/>
        <end position="937"/>
    </location>
</feature>
<dbReference type="VEuPathDB" id="PlasmoDB:PfGA01_100045400"/>
<feature type="compositionally biased region" description="Low complexity" evidence="1">
    <location>
        <begin position="736"/>
        <end position="770"/>
    </location>
</feature>
<evidence type="ECO:0000259" key="5">
    <source>
        <dbReference type="Pfam" id="PF18562"/>
    </source>
</evidence>
<feature type="region of interest" description="Disordered" evidence="1">
    <location>
        <begin position="670"/>
        <end position="697"/>
    </location>
</feature>
<feature type="non-terminal residue" evidence="7">
    <location>
        <position position="1"/>
    </location>
</feature>
<sequence length="1550" mass="174956">DIVRGKDLYLGYDQKEKDRRDKLEQKLKDIFAKIHEGLSRKNGVKDHYNDPKGDFFKLREDWWYANRATVWEAITCDEENKITDAPYFRGTCGTGTWTNEKCRCKGDQVPTYFDYVPQYLRWFEEWAEDFCRKRKHKLKDAIKKCRPVENGEEKYCSRNGYDCTQTIRGRNILVKGDCTKCSLVCTPFVDWIDNKQKEFEKQKRKYDKEIKKANGTNGTTITTGNGKTINNWYVKEFYKKLQDKYGNVNAFLELLNKETTCEKQPYDDGKERCIDFRDAVNKTFSHTEYCETCPWCATKKKGNDGKWEDIKDKSDCPNNVIKDHDDKKTTDIDLLDKDKDGTSIVQKLGGLCGNPPKNNIKMETWKCHYEGAGKDYCVLQDTKKDTEDRRIMPYDVLFPNWINEMLKDSIDWSKELNSCINNKETNNCIRECKSKCECFQKWVKQKEQEWEQLEKHYLKEDFDGLDPYVTLEGNLDLSYFPKIKDAYPKEKLVQKMEEIIKENQEILLSVKKENNSITKFLQQEKGEANKCTGIHNDEKCKAQKKTSPRPAGAGRSGTAPSPPLAGEDDDGPSPGSPQSPAGGVHSATDAENDSEEEEDEEEEEEDEEEEEAEETAEDPKDQVNGERSGPKQDTQPKDKVNPCEIVNTLFKNPEDFTDACTLKYVTGKNYGWRCVPSGSAPESGKSDGSGSICVPPRRRKLYVGKLEQWADKQVETQAGGEATKSQSQVNGDGDSESSGSGSQGSRSDSSSSSSSESPPASTSATSSRAPSHPLLTAFVESAAVETFFLWDRYKKLKKPQSESALGGVGGAAALAAEYGILSGSEETTPDLQEQLQSGTIPPEFLRQMFYTLGDYKDIFEGKSIEVGDEKEKDKMKEIQQEIDKILEKSGEQTPSVKQTPSEKKREQWWKEHGKHIWEGMVCALTYKENENSKKIEKDEQVYNKFFGENNPGTTGTSNGTFKDKYDYKTVTLKDESSDTKPQTTQPPASGDNTPLSKFVLRPTYFRYLEEWGQNFCKERRRRLAQIKVDCNVEESDRRGGGTTRQYSGDGESCETISNHDYSKVSDLEGQSCANSCSSYRRWIERKKEEFVKQENAYKQQKDKCEKESKGGGNGVCGIPEKGCNTAADFLKSLGPCKNNDNGEGKIEFNEQSETFKHTQYCGTCSLIAVKCKKGHCVGSANGKECPRGTITAETFVNEGDSIGNVDMHVSDNGEKGFGDLKSSCESADIFEGIRKDEWECDKFCGVQICGLKKNNNNNNNGIDEKQIILIRALVKRWIEYFLEDYNKIRKKLKPCINDDKGSTCQNKCDKKCKCVEQWIAKKREEWPKIQERFNEQYNGVDPEMKSLVKNFLDTLIPQIAATIDKGNYDSLEKLVKSVKCKCAENSEKERDKDANKKDMVDCLLEYLDKKATSCPIKPSDNQKQEQCQHPVLDEEPLEETEENTVKAPEICPPVEEPEPVVEEGDCNPAPTGPKKPAAADGERQTPPEPDPAAPSSTPAAEPPAAPPKPEDVPLPAPTPAREPFDSTILQTTIPFGIALALGSIAFLFLK</sequence>
<feature type="region of interest" description="Disordered" evidence="1">
    <location>
        <begin position="1413"/>
        <end position="1525"/>
    </location>
</feature>
<keyword evidence="2" id="KW-0812">Transmembrane</keyword>
<feature type="domain" description="Duffy-binding-like" evidence="6">
    <location>
        <begin position="1010"/>
        <end position="1159"/>
    </location>
</feature>
<reference evidence="7" key="1">
    <citation type="journal article" date="2016" name="EMBO Mol. Med.">
        <title>Plasmodium falciparum var genes expressed in children with severe malaria encode CIDRalpha1 domains.</title>
        <authorList>
            <person name="Jespersen J.S."/>
            <person name="Wang C.W."/>
            <person name="Mkumbaye S.I."/>
            <person name="Minja D.T."/>
            <person name="Petersen B."/>
            <person name="Turner L."/>
            <person name="Petersen J.E."/>
            <person name="Lusingu J.P."/>
            <person name="Theander T.G."/>
            <person name="Lavstsen T."/>
        </authorList>
    </citation>
    <scope>NUCLEOTIDE SEQUENCE</scope>
    <source>
        <strain evidence="7">2121-4</strain>
    </source>
</reference>
<feature type="region of interest" description="Disordered" evidence="1">
    <location>
        <begin position="972"/>
        <end position="995"/>
    </location>
</feature>
<feature type="non-terminal residue" evidence="7">
    <location>
        <position position="1550"/>
    </location>
</feature>
<dbReference type="Gene3D" id="1.20.1310.20">
    <property type="entry name" value="Duffy-antigen binding domain"/>
    <property type="match status" value="2"/>
</dbReference>
<dbReference type="GO" id="GO:0046789">
    <property type="term" value="F:host cell surface receptor binding"/>
    <property type="evidence" value="ECO:0007669"/>
    <property type="project" value="InterPro"/>
</dbReference>
<feature type="compositionally biased region" description="Pro residues" evidence="1">
    <location>
        <begin position="1500"/>
        <end position="1520"/>
    </location>
</feature>
<protein>
    <submittedName>
        <fullName evidence="7">Erythrocyte membrane protein 1</fullName>
    </submittedName>
</protein>
<dbReference type="VEuPathDB" id="PlasmoDB:PF3D7_0500100"/>
<dbReference type="VEuPathDB" id="PlasmoDB:PfSN01_030031500"/>
<dbReference type="FunFam" id="1.20.58.830:FF:000001">
    <property type="entry name" value="Erythrocyte membrane protein 1, PfEMP1"/>
    <property type="match status" value="1"/>
</dbReference>
<feature type="domain" description="Cysteine-rich interdomain region 1 gamma" evidence="5">
    <location>
        <begin position="1204"/>
        <end position="1253"/>
    </location>
</feature>
<dbReference type="InterPro" id="IPR042202">
    <property type="entry name" value="Duffy-ag-bd_sf"/>
</dbReference>
<keyword evidence="2" id="KW-0472">Membrane</keyword>
<evidence type="ECO:0000313" key="7">
    <source>
        <dbReference type="EMBL" id="ANJ21054.1"/>
    </source>
</evidence>
<dbReference type="VEuPathDB" id="PlasmoDB:PfNF54_050005000"/>